<dbReference type="OrthoDB" id="3026402at2759"/>
<keyword evidence="1" id="KW-0732">Signal</keyword>
<feature type="chain" id="PRO_5001645895" description="CBM1 domain-containing protein" evidence="1">
    <location>
        <begin position="21"/>
        <end position="70"/>
    </location>
</feature>
<dbReference type="Proteomes" id="UP000027222">
    <property type="component" value="Unassembled WGS sequence"/>
</dbReference>
<keyword evidence="3" id="KW-1185">Reference proteome</keyword>
<reference evidence="3" key="1">
    <citation type="journal article" date="2014" name="Proc. Natl. Acad. Sci. U.S.A.">
        <title>Extensive sampling of basidiomycete genomes demonstrates inadequacy of the white-rot/brown-rot paradigm for wood decay fungi.</title>
        <authorList>
            <person name="Riley R."/>
            <person name="Salamov A.A."/>
            <person name="Brown D.W."/>
            <person name="Nagy L.G."/>
            <person name="Floudas D."/>
            <person name="Held B.W."/>
            <person name="Levasseur A."/>
            <person name="Lombard V."/>
            <person name="Morin E."/>
            <person name="Otillar R."/>
            <person name="Lindquist E.A."/>
            <person name="Sun H."/>
            <person name="LaButti K.M."/>
            <person name="Schmutz J."/>
            <person name="Jabbour D."/>
            <person name="Luo H."/>
            <person name="Baker S.E."/>
            <person name="Pisabarro A.G."/>
            <person name="Walton J.D."/>
            <person name="Blanchette R.A."/>
            <person name="Henrissat B."/>
            <person name="Martin F."/>
            <person name="Cullen D."/>
            <person name="Hibbett D.S."/>
            <person name="Grigoriev I.V."/>
        </authorList>
    </citation>
    <scope>NUCLEOTIDE SEQUENCE [LARGE SCALE GENOMIC DNA]</scope>
    <source>
        <strain evidence="3">CBS 339.88</strain>
    </source>
</reference>
<dbReference type="EMBL" id="KL142395">
    <property type="protein sequence ID" value="KDR70967.1"/>
    <property type="molecule type" value="Genomic_DNA"/>
</dbReference>
<dbReference type="AlphaFoldDB" id="A0A067SLU9"/>
<sequence>MKFSALTLVASLAFLSQAFATPAPQSDPTVVHHCGGEYNLKCPRGWRCCGPIQVTLGGTCYEGTTGVCPL</sequence>
<name>A0A067SLU9_GALM3</name>
<proteinExistence type="predicted"/>
<evidence type="ECO:0000256" key="1">
    <source>
        <dbReference type="SAM" id="SignalP"/>
    </source>
</evidence>
<organism evidence="2 3">
    <name type="scientific">Galerina marginata (strain CBS 339.88)</name>
    <dbReference type="NCBI Taxonomy" id="685588"/>
    <lineage>
        <taxon>Eukaryota</taxon>
        <taxon>Fungi</taxon>
        <taxon>Dikarya</taxon>
        <taxon>Basidiomycota</taxon>
        <taxon>Agaricomycotina</taxon>
        <taxon>Agaricomycetes</taxon>
        <taxon>Agaricomycetidae</taxon>
        <taxon>Agaricales</taxon>
        <taxon>Agaricineae</taxon>
        <taxon>Strophariaceae</taxon>
        <taxon>Galerina</taxon>
    </lineage>
</organism>
<evidence type="ECO:0000313" key="2">
    <source>
        <dbReference type="EMBL" id="KDR70967.1"/>
    </source>
</evidence>
<evidence type="ECO:0008006" key="4">
    <source>
        <dbReference type="Google" id="ProtNLM"/>
    </source>
</evidence>
<accession>A0A067SLU9</accession>
<dbReference type="HOGENOM" id="CLU_175717_1_0_1"/>
<feature type="signal peptide" evidence="1">
    <location>
        <begin position="1"/>
        <end position="20"/>
    </location>
</feature>
<evidence type="ECO:0000313" key="3">
    <source>
        <dbReference type="Proteomes" id="UP000027222"/>
    </source>
</evidence>
<protein>
    <recommendedName>
        <fullName evidence="4">CBM1 domain-containing protein</fullName>
    </recommendedName>
</protein>
<gene>
    <name evidence="2" type="ORF">GALMADRAFT_254586</name>
</gene>